<comment type="caution">
    <text evidence="2">The sequence shown here is derived from an EMBL/GenBank/DDBJ whole genome shotgun (WGS) entry which is preliminary data.</text>
</comment>
<dbReference type="RefSeq" id="WP_385940569.1">
    <property type="nucleotide sequence ID" value="NZ_JBHSOZ010000004.1"/>
</dbReference>
<feature type="transmembrane region" description="Helical" evidence="1">
    <location>
        <begin position="218"/>
        <end position="239"/>
    </location>
</feature>
<feature type="transmembrane region" description="Helical" evidence="1">
    <location>
        <begin position="132"/>
        <end position="149"/>
    </location>
</feature>
<feature type="transmembrane region" description="Helical" evidence="1">
    <location>
        <begin position="161"/>
        <end position="179"/>
    </location>
</feature>
<sequence length="241" mass="27682">MTFGIIMIGVFYSFIYLFAYKLVPSNKLRREKWISFVGGLAASYVFIYVLPYLHDHQHAIKEEYGRLATQTELYFVCLVGLLVFYGVQKYSEGNFSKVQSASSTSNFWVQVSFFALYNILVSYTLVSTEVSGVQAMFYASALGLHFLVVAHDIWRYYPTQYVAVGRYIMASGVMIGWIMGIWLSISYLLEAIIFAFISGAMILNVLSNELPKHREAHYPTFAFGVILYTSSAMFFKFFFEW</sequence>
<keyword evidence="1" id="KW-0812">Transmembrane</keyword>
<accession>A0ABW0YSL5</accession>
<keyword evidence="3" id="KW-1185">Reference proteome</keyword>
<dbReference type="EMBL" id="JBHSOZ010000004">
    <property type="protein sequence ID" value="MFC5713074.1"/>
    <property type="molecule type" value="Genomic_DNA"/>
</dbReference>
<evidence type="ECO:0000313" key="2">
    <source>
        <dbReference type="EMBL" id="MFC5713074.1"/>
    </source>
</evidence>
<dbReference type="Proteomes" id="UP001596142">
    <property type="component" value="Unassembled WGS sequence"/>
</dbReference>
<gene>
    <name evidence="2" type="ORF">ACFPU1_09785</name>
</gene>
<evidence type="ECO:0008006" key="4">
    <source>
        <dbReference type="Google" id="ProtNLM"/>
    </source>
</evidence>
<organism evidence="2 3">
    <name type="scientific">Thalassorhabdus alkalitolerans</name>
    <dbReference type="NCBI Taxonomy" id="2282697"/>
    <lineage>
        <taxon>Bacteria</taxon>
        <taxon>Bacillati</taxon>
        <taxon>Bacillota</taxon>
        <taxon>Bacilli</taxon>
        <taxon>Bacillales</taxon>
        <taxon>Bacillaceae</taxon>
        <taxon>Thalassorhabdus</taxon>
    </lineage>
</organism>
<evidence type="ECO:0000256" key="1">
    <source>
        <dbReference type="SAM" id="Phobius"/>
    </source>
</evidence>
<keyword evidence="1" id="KW-1133">Transmembrane helix</keyword>
<name>A0ABW0YSL5_9BACI</name>
<keyword evidence="1" id="KW-0472">Membrane</keyword>
<feature type="transmembrane region" description="Helical" evidence="1">
    <location>
        <begin position="185"/>
        <end position="206"/>
    </location>
</feature>
<protein>
    <recommendedName>
        <fullName evidence="4">ZIP Zinc transporter</fullName>
    </recommendedName>
</protein>
<feature type="transmembrane region" description="Helical" evidence="1">
    <location>
        <begin position="71"/>
        <end position="87"/>
    </location>
</feature>
<feature type="transmembrane region" description="Helical" evidence="1">
    <location>
        <begin position="107"/>
        <end position="126"/>
    </location>
</feature>
<evidence type="ECO:0000313" key="3">
    <source>
        <dbReference type="Proteomes" id="UP001596142"/>
    </source>
</evidence>
<feature type="transmembrane region" description="Helical" evidence="1">
    <location>
        <begin position="33"/>
        <end position="51"/>
    </location>
</feature>
<reference evidence="3" key="1">
    <citation type="journal article" date="2019" name="Int. J. Syst. Evol. Microbiol.">
        <title>The Global Catalogue of Microorganisms (GCM) 10K type strain sequencing project: providing services to taxonomists for standard genome sequencing and annotation.</title>
        <authorList>
            <consortium name="The Broad Institute Genomics Platform"/>
            <consortium name="The Broad Institute Genome Sequencing Center for Infectious Disease"/>
            <person name="Wu L."/>
            <person name="Ma J."/>
        </authorList>
    </citation>
    <scope>NUCLEOTIDE SEQUENCE [LARGE SCALE GENOMIC DNA]</scope>
    <source>
        <strain evidence="3">CECT 7184</strain>
    </source>
</reference>
<feature type="transmembrane region" description="Helical" evidence="1">
    <location>
        <begin position="6"/>
        <end position="23"/>
    </location>
</feature>
<proteinExistence type="predicted"/>